<gene>
    <name evidence="1" type="ORF">LPQ35_10745</name>
</gene>
<dbReference type="GeneID" id="90450179"/>
<reference evidence="1 2" key="1">
    <citation type="submission" date="2021-11" db="EMBL/GenBank/DDBJ databases">
        <title>Whole genome of Geoglobus acetivorans.</title>
        <authorList>
            <person name="Liu D."/>
        </authorList>
    </citation>
    <scope>NUCLEOTIDE SEQUENCE [LARGE SCALE GENOMIC DNA]</scope>
    <source>
        <strain evidence="1 2">SBH6</strain>
    </source>
</reference>
<protein>
    <submittedName>
        <fullName evidence="1">DUF2240 family protein</fullName>
    </submittedName>
</protein>
<organism evidence="1 2">
    <name type="scientific">Geoglobus acetivorans</name>
    <dbReference type="NCBI Taxonomy" id="565033"/>
    <lineage>
        <taxon>Archaea</taxon>
        <taxon>Methanobacteriati</taxon>
        <taxon>Methanobacteriota</taxon>
        <taxon>Archaeoglobi</taxon>
        <taxon>Archaeoglobales</taxon>
        <taxon>Archaeoglobaceae</taxon>
        <taxon>Geoglobus</taxon>
    </lineage>
</organism>
<dbReference type="RefSeq" id="WP_193807015.1">
    <property type="nucleotide sequence ID" value="NZ_CP087714.1"/>
</dbReference>
<name>A0ABZ3H510_GEOAI</name>
<keyword evidence="2" id="KW-1185">Reference proteome</keyword>
<evidence type="ECO:0000313" key="2">
    <source>
        <dbReference type="Proteomes" id="UP001492541"/>
    </source>
</evidence>
<sequence length="152" mass="17457">MLKPTIASAFRSKGKKKMDRKELTYTLSFDLKYFSHETSKKVVDLAEKKGLLGEEDGLLTPSFSIDDIDVPPGFKPDVNRIFRSEDVFERLLDEISLRLGRDRADVIREINTRQMELGNILDGEVVAVLYALENGIDVRNYIDEVEEEIFKK</sequence>
<evidence type="ECO:0000313" key="1">
    <source>
        <dbReference type="EMBL" id="XAT63716.1"/>
    </source>
</evidence>
<dbReference type="Proteomes" id="UP001492541">
    <property type="component" value="Chromosome"/>
</dbReference>
<proteinExistence type="predicted"/>
<dbReference type="EMBL" id="CP087714">
    <property type="protein sequence ID" value="XAT63716.1"/>
    <property type="molecule type" value="Genomic_DNA"/>
</dbReference>
<accession>A0ABZ3H510</accession>
<dbReference type="Pfam" id="PF09999">
    <property type="entry name" value="DUF2240"/>
    <property type="match status" value="1"/>
</dbReference>
<dbReference type="InterPro" id="IPR018716">
    <property type="entry name" value="DUF2240"/>
</dbReference>